<feature type="coiled-coil region" evidence="1">
    <location>
        <begin position="160"/>
        <end position="192"/>
    </location>
</feature>
<dbReference type="Pfam" id="PF13837">
    <property type="entry name" value="Myb_DNA-bind_4"/>
    <property type="match status" value="1"/>
</dbReference>
<evidence type="ECO:0000313" key="3">
    <source>
        <dbReference type="EMBL" id="KAF4107024.1"/>
    </source>
</evidence>
<accession>A0A7J6CIR0</accession>
<dbReference type="Proteomes" id="UP000579812">
    <property type="component" value="Unassembled WGS sequence"/>
</dbReference>
<dbReference type="Gene3D" id="1.10.10.60">
    <property type="entry name" value="Homeodomain-like"/>
    <property type="match status" value="1"/>
</dbReference>
<dbReference type="PANTHER" id="PTHR47595:SF1">
    <property type="entry name" value="MYB_SANT-LIKE DNA-BINDING DOMAIN-CONTAINING PROTEIN"/>
    <property type="match status" value="1"/>
</dbReference>
<reference evidence="3 4" key="1">
    <citation type="submission" date="2020-04" db="EMBL/GenBank/DDBJ databases">
        <title>Chromosome-level genome assembly of a cyprinid fish Onychostoma macrolepis by integration of Nanopore Sequencing, Bionano and Hi-C technology.</title>
        <authorList>
            <person name="Wang D."/>
        </authorList>
    </citation>
    <scope>NUCLEOTIDE SEQUENCE [LARGE SCALE GENOMIC DNA]</scope>
    <source>
        <strain evidence="3">SWU-2019</strain>
        <tissue evidence="3">Muscle</tissue>
    </source>
</reference>
<organism evidence="3 4">
    <name type="scientific">Onychostoma macrolepis</name>
    <dbReference type="NCBI Taxonomy" id="369639"/>
    <lineage>
        <taxon>Eukaryota</taxon>
        <taxon>Metazoa</taxon>
        <taxon>Chordata</taxon>
        <taxon>Craniata</taxon>
        <taxon>Vertebrata</taxon>
        <taxon>Euteleostomi</taxon>
        <taxon>Actinopterygii</taxon>
        <taxon>Neopterygii</taxon>
        <taxon>Teleostei</taxon>
        <taxon>Ostariophysi</taxon>
        <taxon>Cypriniformes</taxon>
        <taxon>Cyprinidae</taxon>
        <taxon>Acrossocheilinae</taxon>
        <taxon>Onychostoma</taxon>
    </lineage>
</organism>
<protein>
    <recommendedName>
        <fullName evidence="2">Myb/SANT-like DNA-binding domain-containing protein</fullName>
    </recommendedName>
</protein>
<evidence type="ECO:0000256" key="1">
    <source>
        <dbReference type="SAM" id="Coils"/>
    </source>
</evidence>
<keyword evidence="1" id="KW-0175">Coiled coil</keyword>
<keyword evidence="4" id="KW-1185">Reference proteome</keyword>
<sequence>MEYSEKWTDCEVQALLRIFSSEEVQRGFASLKRNSKVYSNISAQLLQVGIHHSAKQCQEKLKKLKQDYKKIKDHNSLNSSDQRTGKWYVFMDGILGHNPACTRNVESKDSEASDTGTSVKGKWKRGDALVMLALKEMRELEEARRKEANAAMDRFLQILAERELREAAAWAKEMAEERAEAAEARRQQTAFQQSFLDLFAKFVEGKQASVPPTLE</sequence>
<comment type="caution">
    <text evidence="3">The sequence shown here is derived from an EMBL/GenBank/DDBJ whole genome shotgun (WGS) entry which is preliminary data.</text>
</comment>
<dbReference type="InterPro" id="IPR044822">
    <property type="entry name" value="Myb_DNA-bind_4"/>
</dbReference>
<dbReference type="AlphaFoldDB" id="A0A7J6CIR0"/>
<feature type="domain" description="Myb/SANT-like DNA-binding" evidence="2">
    <location>
        <begin position="5"/>
        <end position="90"/>
    </location>
</feature>
<dbReference type="EMBL" id="JAAMOB010000012">
    <property type="protein sequence ID" value="KAF4107024.1"/>
    <property type="molecule type" value="Genomic_DNA"/>
</dbReference>
<name>A0A7J6CIR0_9TELE</name>
<dbReference type="OrthoDB" id="691673at2759"/>
<evidence type="ECO:0000313" key="4">
    <source>
        <dbReference type="Proteomes" id="UP000579812"/>
    </source>
</evidence>
<gene>
    <name evidence="3" type="ORF">G5714_013014</name>
</gene>
<proteinExistence type="predicted"/>
<dbReference type="PANTHER" id="PTHR47595">
    <property type="entry name" value="HEAT SHOCK 70 KDA PROTEIN 14"/>
    <property type="match status" value="1"/>
</dbReference>
<evidence type="ECO:0000259" key="2">
    <source>
        <dbReference type="Pfam" id="PF13837"/>
    </source>
</evidence>